<keyword evidence="2" id="KW-1185">Reference proteome</keyword>
<dbReference type="CDD" id="cd02603">
    <property type="entry name" value="HAD_sEH-N_like"/>
    <property type="match status" value="1"/>
</dbReference>
<proteinExistence type="predicted"/>
<dbReference type="Gene3D" id="1.10.150.240">
    <property type="entry name" value="Putative phosphatase, domain 2"/>
    <property type="match status" value="1"/>
</dbReference>
<dbReference type="SFLD" id="SFLDG01129">
    <property type="entry name" value="C1.5:_HAD__Beta-PGM__Phosphata"/>
    <property type="match status" value="1"/>
</dbReference>
<reference evidence="1" key="2">
    <citation type="submission" date="2020-09" db="EMBL/GenBank/DDBJ databases">
        <authorList>
            <person name="Sun Q."/>
            <person name="Kim S."/>
        </authorList>
    </citation>
    <scope>NUCLEOTIDE SEQUENCE</scope>
    <source>
        <strain evidence="1">KCTC 42590</strain>
    </source>
</reference>
<dbReference type="EMBL" id="BNCI01000001">
    <property type="protein sequence ID" value="GHF20008.1"/>
    <property type="molecule type" value="Genomic_DNA"/>
</dbReference>
<dbReference type="Pfam" id="PF00702">
    <property type="entry name" value="Hydrolase"/>
    <property type="match status" value="1"/>
</dbReference>
<dbReference type="InterPro" id="IPR006439">
    <property type="entry name" value="HAD-SF_hydro_IA"/>
</dbReference>
<comment type="caution">
    <text evidence="1">The sequence shown here is derived from an EMBL/GenBank/DDBJ whole genome shotgun (WGS) entry which is preliminary data.</text>
</comment>
<dbReference type="PANTHER" id="PTHR43611">
    <property type="entry name" value="ALPHA-D-GLUCOSE 1-PHOSPHATE PHOSPHATASE"/>
    <property type="match status" value="1"/>
</dbReference>
<name>A0A919ASL0_9PROT</name>
<dbReference type="AlphaFoldDB" id="A0A919ASL0"/>
<dbReference type="PRINTS" id="PR00413">
    <property type="entry name" value="HADHALOGNASE"/>
</dbReference>
<reference evidence="1" key="1">
    <citation type="journal article" date="2014" name="Int. J. Syst. Evol. Microbiol.">
        <title>Complete genome sequence of Corynebacterium casei LMG S-19264T (=DSM 44701T), isolated from a smear-ripened cheese.</title>
        <authorList>
            <consortium name="US DOE Joint Genome Institute (JGI-PGF)"/>
            <person name="Walter F."/>
            <person name="Albersmeier A."/>
            <person name="Kalinowski J."/>
            <person name="Ruckert C."/>
        </authorList>
    </citation>
    <scope>NUCLEOTIDE SEQUENCE</scope>
    <source>
        <strain evidence="1">KCTC 42590</strain>
    </source>
</reference>
<dbReference type="SFLD" id="SFLDS00003">
    <property type="entry name" value="Haloacid_Dehalogenase"/>
    <property type="match status" value="1"/>
</dbReference>
<dbReference type="SUPFAM" id="SSF56784">
    <property type="entry name" value="HAD-like"/>
    <property type="match status" value="1"/>
</dbReference>
<dbReference type="NCBIfam" id="TIGR01509">
    <property type="entry name" value="HAD-SF-IA-v3"/>
    <property type="match status" value="1"/>
</dbReference>
<evidence type="ECO:0000313" key="2">
    <source>
        <dbReference type="Proteomes" id="UP000630923"/>
    </source>
</evidence>
<dbReference type="InterPro" id="IPR023214">
    <property type="entry name" value="HAD_sf"/>
</dbReference>
<organism evidence="1 2">
    <name type="scientific">Kordiimonas sediminis</name>
    <dbReference type="NCBI Taxonomy" id="1735581"/>
    <lineage>
        <taxon>Bacteria</taxon>
        <taxon>Pseudomonadati</taxon>
        <taxon>Pseudomonadota</taxon>
        <taxon>Alphaproteobacteria</taxon>
        <taxon>Kordiimonadales</taxon>
        <taxon>Kordiimonadaceae</taxon>
        <taxon>Kordiimonas</taxon>
    </lineage>
</organism>
<protein>
    <submittedName>
        <fullName evidence="1">Haloacid dehalogenase</fullName>
    </submittedName>
</protein>
<gene>
    <name evidence="1" type="ORF">GCM10017044_13480</name>
</gene>
<accession>A0A919ASL0</accession>
<dbReference type="InterPro" id="IPR036412">
    <property type="entry name" value="HAD-like_sf"/>
</dbReference>
<sequence>MVDTVLFDIGNVFVRWDPRYLYEKLIEDKEELDFFLKNVVTLEWHTHHDRGRTFADGVAILSEQFPQYADLIELYDTRWTETIGDIIGGTVDVLNELADRGVPVYALTNFSAEKWPDFERDNAFARRFHGVLVSGAEKLVKPDPAIFALTVERFGLTPEKTLFIDDRDENVVAAKALGMQGHQFTDPLLLRRELEALSLL</sequence>
<dbReference type="Gene3D" id="3.40.50.1000">
    <property type="entry name" value="HAD superfamily/HAD-like"/>
    <property type="match status" value="1"/>
</dbReference>
<dbReference type="Proteomes" id="UP000630923">
    <property type="component" value="Unassembled WGS sequence"/>
</dbReference>
<dbReference type="InterPro" id="IPR023198">
    <property type="entry name" value="PGP-like_dom2"/>
</dbReference>
<evidence type="ECO:0000313" key="1">
    <source>
        <dbReference type="EMBL" id="GHF20008.1"/>
    </source>
</evidence>
<dbReference type="PANTHER" id="PTHR43611:SF3">
    <property type="entry name" value="FLAVIN MONONUCLEOTIDE HYDROLASE 1, CHLOROPLATIC"/>
    <property type="match status" value="1"/>
</dbReference>